<protein>
    <recommendedName>
        <fullName evidence="4 5">o-succinylbenzoate synthase</fullName>
        <shortName evidence="4">OSB synthase</shortName>
        <shortName evidence="4">OSBS</shortName>
        <ecNumber evidence="4 5">4.2.1.113</ecNumber>
    </recommendedName>
    <alternativeName>
        <fullName evidence="4">4-(2'-carboxyphenyl)-4-oxybutyric acid synthase</fullName>
    </alternativeName>
    <alternativeName>
        <fullName evidence="4">o-succinylbenzoic acid synthase</fullName>
    </alternativeName>
</protein>
<feature type="region of interest" description="Disordered" evidence="6">
    <location>
        <begin position="340"/>
        <end position="364"/>
    </location>
</feature>
<dbReference type="SFLD" id="SFLDS00001">
    <property type="entry name" value="Enolase"/>
    <property type="match status" value="1"/>
</dbReference>
<feature type="binding site" evidence="4">
    <location>
        <position position="185"/>
    </location>
    <ligand>
        <name>Mg(2+)</name>
        <dbReference type="ChEBI" id="CHEBI:18420"/>
    </ligand>
</feature>
<dbReference type="InterPro" id="IPR029017">
    <property type="entry name" value="Enolase-like_N"/>
</dbReference>
<dbReference type="InterPro" id="IPR010196">
    <property type="entry name" value="OSB_synthase_MenC1"/>
</dbReference>
<dbReference type="SUPFAM" id="SSF51604">
    <property type="entry name" value="Enolase C-terminal domain-like"/>
    <property type="match status" value="1"/>
</dbReference>
<dbReference type="HAMAP" id="MF_00470">
    <property type="entry name" value="MenC_1"/>
    <property type="match status" value="1"/>
</dbReference>
<dbReference type="EC" id="4.2.1.113" evidence="4 5"/>
<evidence type="ECO:0000313" key="9">
    <source>
        <dbReference type="Proteomes" id="UP000010816"/>
    </source>
</evidence>
<dbReference type="PANTHER" id="PTHR48073">
    <property type="entry name" value="O-SUCCINYLBENZOATE SYNTHASE-RELATED"/>
    <property type="match status" value="1"/>
</dbReference>
<accession>L0H1T4</accession>
<comment type="function">
    <text evidence="4">Converts 2-succinyl-6-hydroxy-2,4-cyclohexadiene-1-carboxylate (SHCHC) to 2-succinylbenzoate (OSB).</text>
</comment>
<evidence type="ECO:0000259" key="7">
    <source>
        <dbReference type="SMART" id="SM00922"/>
    </source>
</evidence>
<dbReference type="OrthoDB" id="3725747at2"/>
<dbReference type="NCBIfam" id="TIGR01927">
    <property type="entry name" value="menC_gam_Gplu"/>
    <property type="match status" value="1"/>
</dbReference>
<dbReference type="GO" id="GO:0000287">
    <property type="term" value="F:magnesium ion binding"/>
    <property type="evidence" value="ECO:0007669"/>
    <property type="project" value="UniProtKB-UniRule"/>
</dbReference>
<keyword evidence="3 4" id="KW-0456">Lyase</keyword>
<dbReference type="KEGG" id="tmb:Thimo_3315"/>
<keyword evidence="1 4" id="KW-0479">Metal-binding</keyword>
<dbReference type="InterPro" id="IPR029065">
    <property type="entry name" value="Enolase_C-like"/>
</dbReference>
<dbReference type="SFLD" id="SFLDF00009">
    <property type="entry name" value="o-succinylbenzoate_synthase"/>
    <property type="match status" value="1"/>
</dbReference>
<dbReference type="EMBL" id="CP003051">
    <property type="protein sequence ID" value="AGA91987.1"/>
    <property type="molecule type" value="Genomic_DNA"/>
</dbReference>
<dbReference type="PANTHER" id="PTHR48073:SF2">
    <property type="entry name" value="O-SUCCINYLBENZOATE SYNTHASE"/>
    <property type="match status" value="1"/>
</dbReference>
<proteinExistence type="inferred from homology"/>
<evidence type="ECO:0000256" key="5">
    <source>
        <dbReference type="NCBIfam" id="TIGR01927"/>
    </source>
</evidence>
<evidence type="ECO:0000256" key="6">
    <source>
        <dbReference type="SAM" id="MobiDB-lite"/>
    </source>
</evidence>
<dbReference type="SMART" id="SM00922">
    <property type="entry name" value="MR_MLE"/>
    <property type="match status" value="1"/>
</dbReference>
<dbReference type="InterPro" id="IPR036849">
    <property type="entry name" value="Enolase-like_C_sf"/>
</dbReference>
<comment type="pathway">
    <text evidence="4">Quinol/quinone metabolism; menaquinone biosynthesis.</text>
</comment>
<dbReference type="Gene3D" id="3.20.20.120">
    <property type="entry name" value="Enolase-like C-terminal domain"/>
    <property type="match status" value="1"/>
</dbReference>
<feature type="active site" description="Proton donor" evidence="4">
    <location>
        <position position="156"/>
    </location>
</feature>
<keyword evidence="2 4" id="KW-0460">Magnesium</keyword>
<dbReference type="HOGENOM" id="CLU_030273_4_2_6"/>
<dbReference type="SUPFAM" id="SSF54826">
    <property type="entry name" value="Enolase N-terminal domain-like"/>
    <property type="match status" value="1"/>
</dbReference>
<evidence type="ECO:0000256" key="3">
    <source>
        <dbReference type="ARBA" id="ARBA00023239"/>
    </source>
</evidence>
<dbReference type="Pfam" id="PF13378">
    <property type="entry name" value="MR_MLE_C"/>
    <property type="match status" value="1"/>
</dbReference>
<feature type="active site" description="Proton acceptor" evidence="4">
    <location>
        <position position="263"/>
    </location>
</feature>
<dbReference type="STRING" id="765912.Thimo_3315"/>
<keyword evidence="9" id="KW-1185">Reference proteome</keyword>
<comment type="pathway">
    <text evidence="4">Quinol/quinone metabolism; 1,4-dihydroxy-2-naphthoate biosynthesis; 1,4-dihydroxy-2-naphthoate from chorismate: step 4/7.</text>
</comment>
<feature type="domain" description="Mandelate racemase/muconate lactonizing enzyme C-terminal" evidence="7">
    <location>
        <begin position="135"/>
        <end position="232"/>
    </location>
</feature>
<dbReference type="UniPathway" id="UPA01057">
    <property type="reaction ID" value="UER00165"/>
</dbReference>
<dbReference type="UniPathway" id="UPA00079"/>
<dbReference type="InterPro" id="IPR013342">
    <property type="entry name" value="Mandelate_racemase_C"/>
</dbReference>
<dbReference type="GO" id="GO:0009234">
    <property type="term" value="P:menaquinone biosynthetic process"/>
    <property type="evidence" value="ECO:0007669"/>
    <property type="project" value="UniProtKB-UniRule"/>
</dbReference>
<comment type="cofactor">
    <cofactor evidence="4">
        <name>a divalent metal cation</name>
        <dbReference type="ChEBI" id="CHEBI:60240"/>
    </cofactor>
</comment>
<dbReference type="GO" id="GO:0043748">
    <property type="term" value="F:O-succinylbenzoate synthase activity"/>
    <property type="evidence" value="ECO:0007669"/>
    <property type="project" value="UniProtKB-EC"/>
</dbReference>
<dbReference type="Gene3D" id="3.30.390.10">
    <property type="entry name" value="Enolase-like, N-terminal domain"/>
    <property type="match status" value="1"/>
</dbReference>
<evidence type="ECO:0000256" key="4">
    <source>
        <dbReference type="HAMAP-Rule" id="MF_00470"/>
    </source>
</evidence>
<evidence type="ECO:0000256" key="2">
    <source>
        <dbReference type="ARBA" id="ARBA00022842"/>
    </source>
</evidence>
<evidence type="ECO:0000256" key="1">
    <source>
        <dbReference type="ARBA" id="ARBA00022723"/>
    </source>
</evidence>
<dbReference type="eggNOG" id="COG4948">
    <property type="taxonomic scope" value="Bacteria"/>
</dbReference>
<gene>
    <name evidence="4" type="primary">menC</name>
    <name evidence="8" type="ORF">Thimo_3315</name>
</gene>
<feature type="binding site" evidence="4">
    <location>
        <position position="211"/>
    </location>
    <ligand>
        <name>Mg(2+)</name>
        <dbReference type="ChEBI" id="CHEBI:18420"/>
    </ligand>
</feature>
<keyword evidence="4" id="KW-0474">Menaquinone biosynthesis</keyword>
<dbReference type="RefSeq" id="WP_015282115.1">
    <property type="nucleotide sequence ID" value="NC_019940.1"/>
</dbReference>
<dbReference type="AlphaFoldDB" id="L0H1T4"/>
<sequence>MIERCDLLPYRLPLRQPWRSARGSVAERHGWLVRMTATGRNGFGDCSPLPAAGTELPEQAAAALTSWQAGLVGRSPQGALAWLADHPTPAPAARFAIESALLDLLAQARGLALRFWLTPEANDRVAVNTMLGGLDAITPEAIETAGDAGFRVLKVKIGLAEPNAELARLQALAGALPPSVRLRLDANGAWTMVDATRFLDVAAALPIEAIEEPLREPRSADLRTLQARAPFPLALDESLQRPDFNAALVGDPSELPVRRLVLKPAVIGGLQATRMIAERAIAVGLEVVVTSLIESAAGLWPTAQLAASLPGQPAHGLATAVWLRRDLGEAPRIEHGEIVLPERPGSGFRPSAQTRHAAPGETLR</sequence>
<dbReference type="CDD" id="cd03320">
    <property type="entry name" value="OSBS"/>
    <property type="match status" value="1"/>
</dbReference>
<comment type="similarity">
    <text evidence="4">Belongs to the mandelate racemase/muconate lactonizing enzyme family. MenC type 1 subfamily.</text>
</comment>
<dbReference type="Pfam" id="PF21508">
    <property type="entry name" value="MenC_N"/>
    <property type="match status" value="1"/>
</dbReference>
<name>L0H1T4_9GAMM</name>
<dbReference type="SFLD" id="SFLDG00180">
    <property type="entry name" value="muconate_cycloisomerase"/>
    <property type="match status" value="1"/>
</dbReference>
<evidence type="ECO:0000313" key="8">
    <source>
        <dbReference type="EMBL" id="AGA91987.1"/>
    </source>
</evidence>
<reference evidence="8 9" key="1">
    <citation type="submission" date="2011-09" db="EMBL/GenBank/DDBJ databases">
        <title>Complete sequence of chromosome of Thioflavicoccus mobilis 8321.</title>
        <authorList>
            <consortium name="US DOE Joint Genome Institute"/>
            <person name="Lucas S."/>
            <person name="Han J."/>
            <person name="Lapidus A."/>
            <person name="Cheng J.-F."/>
            <person name="Goodwin L."/>
            <person name="Pitluck S."/>
            <person name="Peters L."/>
            <person name="Ovchinnikova G."/>
            <person name="Lu M."/>
            <person name="Detter J.C."/>
            <person name="Han C."/>
            <person name="Tapia R."/>
            <person name="Land M."/>
            <person name="Hauser L."/>
            <person name="Kyrpides N."/>
            <person name="Ivanova N."/>
            <person name="Pagani I."/>
            <person name="Vogl K."/>
            <person name="Liu Z."/>
            <person name="Imhoff J."/>
            <person name="Thiel V."/>
            <person name="Frigaard N.-U."/>
            <person name="Bryant D."/>
            <person name="Woyke T."/>
        </authorList>
    </citation>
    <scope>NUCLEOTIDE SEQUENCE [LARGE SCALE GENOMIC DNA]</scope>
    <source>
        <strain evidence="8 9">8321</strain>
    </source>
</reference>
<organism evidence="8 9">
    <name type="scientific">Thioflavicoccus mobilis 8321</name>
    <dbReference type="NCBI Taxonomy" id="765912"/>
    <lineage>
        <taxon>Bacteria</taxon>
        <taxon>Pseudomonadati</taxon>
        <taxon>Pseudomonadota</taxon>
        <taxon>Gammaproteobacteria</taxon>
        <taxon>Chromatiales</taxon>
        <taxon>Chromatiaceae</taxon>
        <taxon>Thioflavicoccus</taxon>
    </lineage>
</organism>
<dbReference type="Proteomes" id="UP000010816">
    <property type="component" value="Chromosome"/>
</dbReference>
<feature type="binding site" evidence="4">
    <location>
        <position position="236"/>
    </location>
    <ligand>
        <name>Mg(2+)</name>
        <dbReference type="ChEBI" id="CHEBI:18420"/>
    </ligand>
</feature>
<dbReference type="InterPro" id="IPR041338">
    <property type="entry name" value="OSBS_N"/>
</dbReference>
<comment type="catalytic activity">
    <reaction evidence="4">
        <text>(1R,6R)-6-hydroxy-2-succinyl-cyclohexa-2,4-diene-1-carboxylate = 2-succinylbenzoate + H2O</text>
        <dbReference type="Rhea" id="RHEA:10196"/>
        <dbReference type="ChEBI" id="CHEBI:15377"/>
        <dbReference type="ChEBI" id="CHEBI:18325"/>
        <dbReference type="ChEBI" id="CHEBI:58689"/>
        <dbReference type="EC" id="4.2.1.113"/>
    </reaction>
</comment>